<protein>
    <recommendedName>
        <fullName evidence="9">WD40 repeat-like protein</fullName>
    </recommendedName>
</protein>
<evidence type="ECO:0000256" key="4">
    <source>
        <dbReference type="SAM" id="MobiDB-lite"/>
    </source>
</evidence>
<dbReference type="SUPFAM" id="SSF141571">
    <property type="entry name" value="Pentapeptide repeat-like"/>
    <property type="match status" value="1"/>
</dbReference>
<dbReference type="SUPFAM" id="SSF48371">
    <property type="entry name" value="ARM repeat"/>
    <property type="match status" value="1"/>
</dbReference>
<dbReference type="PANTHER" id="PTHR19879">
    <property type="entry name" value="TRANSCRIPTION INITIATION FACTOR TFIID"/>
    <property type="match status" value="1"/>
</dbReference>
<feature type="repeat" description="WD" evidence="3">
    <location>
        <begin position="1194"/>
        <end position="1235"/>
    </location>
</feature>
<dbReference type="InterPro" id="IPR036322">
    <property type="entry name" value="WD40_repeat_dom_sf"/>
</dbReference>
<dbReference type="PROSITE" id="PS50294">
    <property type="entry name" value="WD_REPEATS_REGION"/>
    <property type="match status" value="5"/>
</dbReference>
<dbReference type="InterPro" id="IPR011047">
    <property type="entry name" value="Quinoprotein_ADH-like_sf"/>
</dbReference>
<dbReference type="PRINTS" id="PR00320">
    <property type="entry name" value="GPROTEINBRPT"/>
</dbReference>
<dbReference type="InterPro" id="IPR001680">
    <property type="entry name" value="WD40_rpt"/>
</dbReference>
<name>A0A9P7XMJ2_9FUNG</name>
<feature type="region of interest" description="Disordered" evidence="4">
    <location>
        <begin position="1"/>
        <end position="70"/>
    </location>
</feature>
<comment type="caution">
    <text evidence="7">The sequence shown here is derived from an EMBL/GenBank/DDBJ whole genome shotgun (WGS) entry which is preliminary data.</text>
</comment>
<reference evidence="7" key="1">
    <citation type="submission" date="2021-06" db="EMBL/GenBank/DDBJ databases">
        <title>Genome Sequence of Mortierella hyaline Strain SCG-10, a Cold-Adapted, Nitrate-Reducing Fungus Isolated from Soil in Minnesota, USA.</title>
        <authorList>
            <person name="Aldossari N."/>
        </authorList>
    </citation>
    <scope>NUCLEOTIDE SEQUENCE</scope>
    <source>
        <strain evidence="7">SCG-10</strain>
    </source>
</reference>
<evidence type="ECO:0000313" key="8">
    <source>
        <dbReference type="Proteomes" id="UP000707451"/>
    </source>
</evidence>
<dbReference type="InterPro" id="IPR025662">
    <property type="entry name" value="Sigma_54_int_dom_ATP-bd_1"/>
</dbReference>
<proteinExistence type="predicted"/>
<dbReference type="CDD" id="cd00200">
    <property type="entry name" value="WD40"/>
    <property type="match status" value="2"/>
</dbReference>
<dbReference type="Pfam" id="PF00400">
    <property type="entry name" value="WD40"/>
    <property type="match status" value="9"/>
</dbReference>
<dbReference type="Pfam" id="PF23948">
    <property type="entry name" value="ARM_5"/>
    <property type="match status" value="1"/>
</dbReference>
<dbReference type="InterPro" id="IPR001646">
    <property type="entry name" value="5peptide_repeat"/>
</dbReference>
<dbReference type="Gene3D" id="2.130.10.10">
    <property type="entry name" value="YVTN repeat-like/Quinoprotein amine dehydrogenase"/>
    <property type="match status" value="4"/>
</dbReference>
<evidence type="ECO:0000256" key="2">
    <source>
        <dbReference type="ARBA" id="ARBA00022737"/>
    </source>
</evidence>
<dbReference type="Pfam" id="PF00805">
    <property type="entry name" value="Pentapeptide"/>
    <property type="match status" value="1"/>
</dbReference>
<dbReference type="SUPFAM" id="SSF52540">
    <property type="entry name" value="P-loop containing nucleoside triphosphate hydrolases"/>
    <property type="match status" value="1"/>
</dbReference>
<accession>A0A9P7XMJ2</accession>
<dbReference type="PANTHER" id="PTHR19879:SF9">
    <property type="entry name" value="TRANSCRIPTION INITIATION FACTOR TFIID SUBUNIT 5"/>
    <property type="match status" value="1"/>
</dbReference>
<feature type="repeat" description="WD" evidence="3">
    <location>
        <begin position="1454"/>
        <end position="1476"/>
    </location>
</feature>
<dbReference type="InterPro" id="IPR027417">
    <property type="entry name" value="P-loop_NTPase"/>
</dbReference>
<feature type="domain" description="Arm-like repeat" evidence="6">
    <location>
        <begin position="159"/>
        <end position="513"/>
    </location>
</feature>
<feature type="domain" description="NACHT" evidence="5">
    <location>
        <begin position="621"/>
        <end position="781"/>
    </location>
</feature>
<dbReference type="Proteomes" id="UP000707451">
    <property type="component" value="Unassembled WGS sequence"/>
</dbReference>
<feature type="repeat" description="WD" evidence="3">
    <location>
        <begin position="1361"/>
        <end position="1402"/>
    </location>
</feature>
<keyword evidence="2" id="KW-0677">Repeat</keyword>
<feature type="compositionally biased region" description="Basic residues" evidence="4">
    <location>
        <begin position="29"/>
        <end position="44"/>
    </location>
</feature>
<dbReference type="Gene3D" id="3.40.50.300">
    <property type="entry name" value="P-loop containing nucleotide triphosphate hydrolases"/>
    <property type="match status" value="1"/>
</dbReference>
<dbReference type="InterPro" id="IPR016024">
    <property type="entry name" value="ARM-type_fold"/>
</dbReference>
<dbReference type="SMART" id="SM00320">
    <property type="entry name" value="WD40"/>
    <property type="match status" value="14"/>
</dbReference>
<gene>
    <name evidence="7" type="ORF">KI688_006583</name>
</gene>
<organism evidence="7 8">
    <name type="scientific">Linnemannia hyalina</name>
    <dbReference type="NCBI Taxonomy" id="64524"/>
    <lineage>
        <taxon>Eukaryota</taxon>
        <taxon>Fungi</taxon>
        <taxon>Fungi incertae sedis</taxon>
        <taxon>Mucoromycota</taxon>
        <taxon>Mortierellomycotina</taxon>
        <taxon>Mortierellomycetes</taxon>
        <taxon>Mortierellales</taxon>
        <taxon>Mortierellaceae</taxon>
        <taxon>Linnemannia</taxon>
    </lineage>
</organism>
<dbReference type="Pfam" id="PF05729">
    <property type="entry name" value="NACHT"/>
    <property type="match status" value="1"/>
</dbReference>
<dbReference type="PROSITE" id="PS00675">
    <property type="entry name" value="SIGMA54_INTERACT_1"/>
    <property type="match status" value="1"/>
</dbReference>
<dbReference type="InterPro" id="IPR007111">
    <property type="entry name" value="NACHT_NTPase"/>
</dbReference>
<feature type="repeat" description="WD" evidence="3">
    <location>
        <begin position="1403"/>
        <end position="1444"/>
    </location>
</feature>
<feature type="repeat" description="WD" evidence="3">
    <location>
        <begin position="1277"/>
        <end position="1318"/>
    </location>
</feature>
<dbReference type="InterPro" id="IPR056251">
    <property type="entry name" value="Arm_rpt_dom"/>
</dbReference>
<evidence type="ECO:0000259" key="6">
    <source>
        <dbReference type="Pfam" id="PF23948"/>
    </source>
</evidence>
<feature type="compositionally biased region" description="Low complexity" evidence="4">
    <location>
        <begin position="45"/>
        <end position="61"/>
    </location>
</feature>
<evidence type="ECO:0000313" key="7">
    <source>
        <dbReference type="EMBL" id="KAG9062251.1"/>
    </source>
</evidence>
<dbReference type="PROSITE" id="PS50082">
    <property type="entry name" value="WD_REPEATS_2"/>
    <property type="match status" value="8"/>
</dbReference>
<evidence type="ECO:0008006" key="9">
    <source>
        <dbReference type="Google" id="ProtNLM"/>
    </source>
</evidence>
<dbReference type="Gene3D" id="2.160.20.80">
    <property type="entry name" value="E3 ubiquitin-protein ligase SopA"/>
    <property type="match status" value="1"/>
</dbReference>
<keyword evidence="8" id="KW-1185">Reference proteome</keyword>
<dbReference type="InterPro" id="IPR015943">
    <property type="entry name" value="WD40/YVTN_repeat-like_dom_sf"/>
</dbReference>
<evidence type="ECO:0000259" key="5">
    <source>
        <dbReference type="Pfam" id="PF05729"/>
    </source>
</evidence>
<dbReference type="SUPFAM" id="SSF50978">
    <property type="entry name" value="WD40 repeat-like"/>
    <property type="match status" value="1"/>
</dbReference>
<feature type="repeat" description="WD" evidence="3">
    <location>
        <begin position="1319"/>
        <end position="1360"/>
    </location>
</feature>
<sequence>MNNNPLEQLDLQVPGTDQPDTTQPERKRDKIRKFFSKSKSKSKKALSQTSSAQYASQQQPATRTSVASQASIDLSPTPLTLDHIRIDIFAENVPKPILKAELPSLQDRIERTDQLLYCNALLLQSESALLATTTCEEANDDSANVLEEQGLDKTQLDWLAATKADPMQEDHIRSLVVRMVETFVSDASKNSTKIAEIVALGPILQKEDYRKLLSSIIKEFDDSPLLDVNLLQGLVQLVQAASPEYLVSDDLIRILSILRIRLQGTHQQTSEHPYHLTLAVSRVLEVMADNKVQDLDRVIEHEPLSAVLQSLKDTTDPYLLYQACYAYQALQYVPDDETVLQAVLRHTTGVVDGLIKVSGVVKLDLGAVLDGLCSLQEAFVKAMEIAGLTYEGVCSLLESSRGVFVSLKEGLSAGQKRAWYPAVRAAYALAEAGQLKDLNQFIYRAPCHHDPMFQWGICQLLGDIAANPVWSVDIRLQAIRLLGHLYQNDQEWAEDQSVKIWMLTIIDRLGNPYDQAISTSACSLLQDLASDATLSMRHPYPLMARLLIPDPSPVLAKVQQLSCFERELHLMKNQLLKMRRLEEATQPVYISPMAKASLQALDNDVFPLIDKVQGFLASDRRVMLIMGDSGSGKSTFNKHLESELLRSYRSGGRIPLFINLPLLQRPKKELIAEQLRTHRFSDSQIEEMELHRQFVLICDGYDESQLKSNLHTTNDLNRYGQRDAKLIITCRTLRLSPDYRDLFAPQGVGHYARRTLDFYEEAVIAPFSKVQIESYVDQYVRLKPRTWTTHEYMDKLTTIPNLLDLVRNPFLLSLSLEALPGVTKGKQDLLTIRITRIHLYDKFVHHWMDVNKQRLQGNTLSEEDSVALEQLKEADFISMGIDYSTRLAAAIFEMQDGKPVVKYIDIKDRNTWKVQFFGQDSEVRLLRESSPLIRTGTLYRFLHQSMLEYFLSCAVFDPIQQGDDKEFVPQQGFGSPNVQPLDPKSPLFKRSLIAEPSIIQFLCERVQQHPDFERQLHSLIEQSKTDPTVSVAAANAITILVSAGARFNGADLRGVSILGADLSGGQFDSAQFQGADLRDVILAKSWLRKADLSNARMDGVRFGELPYLESLKYPFSCCAFQLGETVVAVGSDEGHINFYDSTSWIKLRTIQQSQQSWVLGIDFSLDGKRLATRDQAGKVRVLDLRSDENVVVVMEGHVEGVTSVALSPCGKQVALANDEGAMCLWNIESGNVDFALKGHTSSVWSVMYSPDGEQLVSGSGDKTIRFWDPITGISSTVLQSPDEVSCLALSRNGRTIASGGFGGNIQLWDAISGEPGTVFRGHTSTVTCVKFSEDGQRIASSSCDRSVRLWDAATSMPISVLGNHNDVVYGLSFSPNDQQVNSVGGDSKVRLWDVDVTRSTSEPQGHAGNILSVSYSADGRSIFSASRDKSVRHWSSTTGSTGIIRLEVTDWSVVAFSFDATQIATGGQNGIIRLWNCQTEAAEGMMQGPTGSVQSLVYSPCGRWILSSSLTMDVGPKSSYRYPTARLWNLEKAQQECTLPDLLIDGRCSPYFTAFTSTGSLLAIGDFDGIVSLYDTHTKARVKVISIEEYALYAVAFSPSGKQLAICSLASVYLWDLQSEQPTLKLDYHVFRGLSLCLSYSPCGKWLASGCDKNTLGLWRRDASETESWSCVTEVREFSGFVGCIAWNPTGTLEFVTGSDDHAVRVWRISDDNGSASVRLIWGSDAGFLCLSGVISASAIGLSAVNQQLLIQRRTVDVSSALEEDKGTIEE</sequence>
<dbReference type="EMBL" id="JAHRHY010000020">
    <property type="protein sequence ID" value="KAG9062251.1"/>
    <property type="molecule type" value="Genomic_DNA"/>
</dbReference>
<evidence type="ECO:0000256" key="3">
    <source>
        <dbReference type="PROSITE-ProRule" id="PRU00221"/>
    </source>
</evidence>
<dbReference type="SUPFAM" id="SSF50998">
    <property type="entry name" value="Quinoprotein alcohol dehydrogenase-like"/>
    <property type="match status" value="1"/>
</dbReference>
<keyword evidence="1 3" id="KW-0853">WD repeat</keyword>
<dbReference type="InterPro" id="IPR020472">
    <property type="entry name" value="WD40_PAC1"/>
</dbReference>
<feature type="repeat" description="WD" evidence="3">
    <location>
        <begin position="1675"/>
        <end position="1717"/>
    </location>
</feature>
<dbReference type="OrthoDB" id="5414888at2759"/>
<evidence type="ECO:0000256" key="1">
    <source>
        <dbReference type="ARBA" id="ARBA00022574"/>
    </source>
</evidence>
<feature type="repeat" description="WD" evidence="3">
    <location>
        <begin position="1236"/>
        <end position="1268"/>
    </location>
</feature>